<feature type="transmembrane region" description="Helical" evidence="6">
    <location>
        <begin position="12"/>
        <end position="33"/>
    </location>
</feature>
<comment type="similarity">
    <text evidence="4">Belongs to the methyl-accepting chemotaxis (MCP) protein family.</text>
</comment>
<dbReference type="PROSITE" id="PS50192">
    <property type="entry name" value="T_SNARE"/>
    <property type="match status" value="1"/>
</dbReference>
<keyword evidence="11" id="KW-1185">Reference proteome</keyword>
<dbReference type="EMBL" id="JBHRTR010000015">
    <property type="protein sequence ID" value="MFC3226614.1"/>
    <property type="molecule type" value="Genomic_DNA"/>
</dbReference>
<evidence type="ECO:0000256" key="1">
    <source>
        <dbReference type="ARBA" id="ARBA00004429"/>
    </source>
</evidence>
<gene>
    <name evidence="10" type="ORF">ACFOGJ_05190</name>
</gene>
<evidence type="ECO:0000313" key="11">
    <source>
        <dbReference type="Proteomes" id="UP001595528"/>
    </source>
</evidence>
<dbReference type="SUPFAM" id="SSF58104">
    <property type="entry name" value="Methyl-accepting chemotaxis protein (MCP) signaling domain"/>
    <property type="match status" value="1"/>
</dbReference>
<organism evidence="10 11">
    <name type="scientific">Marinibaculum pumilum</name>
    <dbReference type="NCBI Taxonomy" id="1766165"/>
    <lineage>
        <taxon>Bacteria</taxon>
        <taxon>Pseudomonadati</taxon>
        <taxon>Pseudomonadota</taxon>
        <taxon>Alphaproteobacteria</taxon>
        <taxon>Rhodospirillales</taxon>
        <taxon>Rhodospirillaceae</taxon>
        <taxon>Marinibaculum</taxon>
    </lineage>
</organism>
<comment type="subcellular location">
    <subcellularLocation>
        <location evidence="1">Cell inner membrane</location>
        <topology evidence="1">Multi-pass membrane protein</topology>
    </subcellularLocation>
</comment>
<evidence type="ECO:0000256" key="3">
    <source>
        <dbReference type="ARBA" id="ARBA00023224"/>
    </source>
</evidence>
<dbReference type="InterPro" id="IPR003660">
    <property type="entry name" value="HAMP_dom"/>
</dbReference>
<dbReference type="PANTHER" id="PTHR32089">
    <property type="entry name" value="METHYL-ACCEPTING CHEMOTAXIS PROTEIN MCPB"/>
    <property type="match status" value="1"/>
</dbReference>
<proteinExistence type="inferred from homology"/>
<reference evidence="11" key="1">
    <citation type="journal article" date="2019" name="Int. J. Syst. Evol. Microbiol.">
        <title>The Global Catalogue of Microorganisms (GCM) 10K type strain sequencing project: providing services to taxonomists for standard genome sequencing and annotation.</title>
        <authorList>
            <consortium name="The Broad Institute Genomics Platform"/>
            <consortium name="The Broad Institute Genome Sequencing Center for Infectious Disease"/>
            <person name="Wu L."/>
            <person name="Ma J."/>
        </authorList>
    </citation>
    <scope>NUCLEOTIDE SEQUENCE [LARGE SCALE GENOMIC DNA]</scope>
    <source>
        <strain evidence="11">KCTC 42964</strain>
    </source>
</reference>
<dbReference type="PROSITE" id="PS50885">
    <property type="entry name" value="HAMP"/>
    <property type="match status" value="1"/>
</dbReference>
<evidence type="ECO:0000313" key="10">
    <source>
        <dbReference type="EMBL" id="MFC3226614.1"/>
    </source>
</evidence>
<accession>A0ABV7KWF6</accession>
<dbReference type="PROSITE" id="PS50111">
    <property type="entry name" value="CHEMOTAXIS_TRANSDUC_2"/>
    <property type="match status" value="1"/>
</dbReference>
<dbReference type="CDD" id="cd06225">
    <property type="entry name" value="HAMP"/>
    <property type="match status" value="1"/>
</dbReference>
<dbReference type="InterPro" id="IPR004089">
    <property type="entry name" value="MCPsignal_dom"/>
</dbReference>
<comment type="caution">
    <text evidence="10">The sequence shown here is derived from an EMBL/GenBank/DDBJ whole genome shotgun (WGS) entry which is preliminary data.</text>
</comment>
<dbReference type="Gene3D" id="6.10.340.10">
    <property type="match status" value="1"/>
</dbReference>
<keyword evidence="3 5" id="KW-0807">Transducer</keyword>
<dbReference type="InterPro" id="IPR000727">
    <property type="entry name" value="T_SNARE_dom"/>
</dbReference>
<evidence type="ECO:0000256" key="6">
    <source>
        <dbReference type="SAM" id="Phobius"/>
    </source>
</evidence>
<feature type="domain" description="T-SNARE coiled-coil homology" evidence="8">
    <location>
        <begin position="498"/>
        <end position="560"/>
    </location>
</feature>
<evidence type="ECO:0000259" key="8">
    <source>
        <dbReference type="PROSITE" id="PS50192"/>
    </source>
</evidence>
<keyword evidence="2" id="KW-0997">Cell inner membrane</keyword>
<dbReference type="Pfam" id="PF00015">
    <property type="entry name" value="MCPsignal"/>
    <property type="match status" value="1"/>
</dbReference>
<keyword evidence="6" id="KW-1133">Transmembrane helix</keyword>
<feature type="domain" description="Methyl-accepting transducer" evidence="7">
    <location>
        <begin position="346"/>
        <end position="568"/>
    </location>
</feature>
<keyword evidence="6" id="KW-0812">Transmembrane</keyword>
<evidence type="ECO:0000256" key="2">
    <source>
        <dbReference type="ARBA" id="ARBA00022519"/>
    </source>
</evidence>
<dbReference type="Proteomes" id="UP001595528">
    <property type="component" value="Unassembled WGS sequence"/>
</dbReference>
<keyword evidence="2" id="KW-1003">Cell membrane</keyword>
<evidence type="ECO:0000259" key="9">
    <source>
        <dbReference type="PROSITE" id="PS50885"/>
    </source>
</evidence>
<keyword evidence="6" id="KW-0472">Membrane</keyword>
<dbReference type="RefSeq" id="WP_379898660.1">
    <property type="nucleotide sequence ID" value="NZ_JBHRTR010000015.1"/>
</dbReference>
<sequence length="602" mass="63871">MTVALHTLRGGTYFILGLLLACAVALVAFWLLYQGAQEEQQAAYEQRYVSYLLADELRQSSDDLTGLARSFVSTGDQRFADMYWDVLAIRNGEKPRPQGYNRIYWDFVAADGRPPRPAEGAVSLNALMRQAGFTQEEFGKLETAQKNSDGLVALEEEAMNAVNGLFRDASGKYSVKGEPDLAKARALMFSDDYFTYKARIMKPIDEFFVLLDRRTAGRVAVAEGAVTTYGWLFGIAIAFTLLLLSVAAWAMLRRVLAPIGRLRLAMLRLADRHMDEPVPETARRDEIGEMAQAVQVFKDGLIENDRLQAEQAAAQQAAVERGRRLDELTQGFEAAVAASLEAMGGASGSLDAAAGSMTEIADRARDQSASVSASSTQAAANVQTVASAAEELSSSIQEIARQVQDSAGMSQRAVAQAESTQQTVRQLAAVGERIGEVVELISDIAAQTNLLALNATIEAARAGEAGKGFAVVASEVKNLATQTGRATEDIGRQIAEIQSATSGAVGDIEKIADVVQSLNGIAGSIAAAVEEQSAATNEIARNVQEAATGTQQVTEAVTGLDANSDAASRAATDVGAAVSALGGTTNRLRSDVEGFLQGVKAA</sequence>
<dbReference type="SMART" id="SM00304">
    <property type="entry name" value="HAMP"/>
    <property type="match status" value="1"/>
</dbReference>
<protein>
    <submittedName>
        <fullName evidence="10">Methyl-accepting chemotaxis protein</fullName>
    </submittedName>
</protein>
<dbReference type="SMART" id="SM00283">
    <property type="entry name" value="MA"/>
    <property type="match status" value="1"/>
</dbReference>
<dbReference type="Pfam" id="PF00672">
    <property type="entry name" value="HAMP"/>
    <property type="match status" value="1"/>
</dbReference>
<evidence type="ECO:0000256" key="4">
    <source>
        <dbReference type="ARBA" id="ARBA00029447"/>
    </source>
</evidence>
<feature type="transmembrane region" description="Helical" evidence="6">
    <location>
        <begin position="229"/>
        <end position="252"/>
    </location>
</feature>
<name>A0ABV7KWF6_9PROT</name>
<evidence type="ECO:0000256" key="5">
    <source>
        <dbReference type="PROSITE-ProRule" id="PRU00284"/>
    </source>
</evidence>
<dbReference type="Gene3D" id="1.10.287.950">
    <property type="entry name" value="Methyl-accepting chemotaxis protein"/>
    <property type="match status" value="1"/>
</dbReference>
<evidence type="ECO:0000259" key="7">
    <source>
        <dbReference type="PROSITE" id="PS50111"/>
    </source>
</evidence>
<dbReference type="CDD" id="cd11386">
    <property type="entry name" value="MCP_signal"/>
    <property type="match status" value="1"/>
</dbReference>
<feature type="domain" description="HAMP" evidence="9">
    <location>
        <begin position="253"/>
        <end position="306"/>
    </location>
</feature>
<dbReference type="PANTHER" id="PTHR32089:SF112">
    <property type="entry name" value="LYSOZYME-LIKE PROTEIN-RELATED"/>
    <property type="match status" value="1"/>
</dbReference>